<dbReference type="Pfam" id="PF05426">
    <property type="entry name" value="Alginate_lyase"/>
    <property type="match status" value="1"/>
</dbReference>
<dbReference type="EMBL" id="JXKM01000002">
    <property type="protein sequence ID" value="OJG36669.1"/>
    <property type="molecule type" value="Genomic_DNA"/>
</dbReference>
<evidence type="ECO:0000313" key="4">
    <source>
        <dbReference type="EMBL" id="OJG36669.1"/>
    </source>
</evidence>
<keyword evidence="2" id="KW-0456">Lyase</keyword>
<evidence type="ECO:0000256" key="1">
    <source>
        <dbReference type="ARBA" id="ARBA00022729"/>
    </source>
</evidence>
<dbReference type="GO" id="GO:0016829">
    <property type="term" value="F:lyase activity"/>
    <property type="evidence" value="ECO:0007669"/>
    <property type="project" value="UniProtKB-KW"/>
</dbReference>
<comment type="caution">
    <text evidence="4">The sequence shown here is derived from an EMBL/GenBank/DDBJ whole genome shotgun (WGS) entry which is preliminary data.</text>
</comment>
<dbReference type="STRING" id="319970.RV00_GL001114"/>
<evidence type="ECO:0000256" key="2">
    <source>
        <dbReference type="ARBA" id="ARBA00023239"/>
    </source>
</evidence>
<dbReference type="Gene3D" id="2.70.98.70">
    <property type="match status" value="1"/>
</dbReference>
<keyword evidence="5" id="KW-1185">Reference proteome</keyword>
<name>A0A1L8SX78_9ENTE</name>
<dbReference type="AlphaFoldDB" id="A0A1L8SX78"/>
<dbReference type="RefSeq" id="WP_071861101.1">
    <property type="nucleotide sequence ID" value="NZ_JBHLVS010000012.1"/>
</dbReference>
<dbReference type="Gene3D" id="1.50.10.100">
    <property type="entry name" value="Chondroitin AC/alginate lyase"/>
    <property type="match status" value="1"/>
</dbReference>
<dbReference type="PANTHER" id="PTHR39210:SF1">
    <property type="entry name" value="HEPARIN-SULFATE LYASE"/>
    <property type="match status" value="1"/>
</dbReference>
<dbReference type="Proteomes" id="UP000183700">
    <property type="component" value="Unassembled WGS sequence"/>
</dbReference>
<feature type="domain" description="Alginate lyase" evidence="3">
    <location>
        <begin position="272"/>
        <end position="482"/>
    </location>
</feature>
<proteinExistence type="predicted"/>
<protein>
    <recommendedName>
        <fullName evidence="3">Alginate lyase domain-containing protein</fullName>
    </recommendedName>
</protein>
<dbReference type="SUPFAM" id="SSF48230">
    <property type="entry name" value="Chondroitin AC/alginate lyase"/>
    <property type="match status" value="1"/>
</dbReference>
<dbReference type="PANTHER" id="PTHR39210">
    <property type="entry name" value="HEPARIN-SULFATE LYASE"/>
    <property type="match status" value="1"/>
</dbReference>
<gene>
    <name evidence="4" type="ORF">RV00_GL001114</name>
</gene>
<sequence>MENINILSWKQTQKSAVLTYTHPNPNKNNQWTYHGFQELNDHAADVIDYWGIRIEPEADFPSQWIEITLTCSLKKNPAPEALITTKGKIYLEGGKATELSFESFDYDRGMSILFKAVTQIAFSAPIKLLICEFIPAPRVLLTAAIKGKPLKDQVNYDFTVSNTTHEIIPLQLMIEREGWQVLDAKLAAPNDGAVEELTTELAVGETKTYRLVVKNTTRFPAFARETQKIVAISGGFQSSCQFVTVAHSEDLLTNLSLMDICEIKEKIQEADWAKTKFQQLYKQAKNWQVPKIDPKRSYLFLTRQSDEAGNAALMYLLTDEQVFAEKAAAFLREFIRDDYGYLVFPHGGNQELVHEGEFFKHTALAYDRIKHAGLLSNDEETRLEQAFRFFMKIIEDECQKGRVSNWNLAELSGVITCAAVLQDLDRVDFFLEHMNGVRGHIARGILDDGWWYEASIGYNLLAMGLFLEICQIIDKWDYNLRYEKIPGNYASYYNLDEKKLPLEDQIDGLVSDVWGPSENNSRSIEMLVDSLFAFYDEQGVIFGMNDSGESRAVGVHLMDPRFDLAYHLYPKSEMLPLLHTIQPEDRDLLFGLAELPSYQESDTHIYQQTVKADVAGITLLRTQNKDVPPNERYQVSLKTGILGGAHGHYDRLALNSIRRFGKNFYNPENIWYAYHTFMYKFFVQNSITHNMTVVDLKQQDPKEAVTKEVYSGEQLQYALQEITTQWCNPPYGGWRVGEDETFEERCWKEGRYVPLPTEQPAYSVRTDFTEDILQRRATLVTDDYVVIADYLAGNQEHDFDCLFHVSGLQKICHPEAEKSHRLTKDLSDSCAFEIGENEQLHYDHFSEQLDSNPLSSGQFVTECHWFKAKDQVRLDCSVEMSKYNDQGWLTPLRTSQNVPGLLKMALHSVDQEEKEVIIACDPEYYQTQQQLSYRIEADGETLYENQLGTWVLGRDDIRLSLRNTHELRLITNTKYVANEYGSGIDVPLPAVFWGDGQIKTKDGKLISLNTLPYQMKNIRPVSEPNRDYQGGPVKIQTKLMTESLPATPIAENQVAEMVFDLSDIDPKELVVSIGGDYPLGNEADRRRLVSFRKRGTAANFLIVLEQYQDQPMIKKVEKTTTGLKVFLANGKVDEVVIPDTTLAKGEFRLHKG</sequence>
<dbReference type="InterPro" id="IPR008397">
    <property type="entry name" value="Alginate_lyase_dom"/>
</dbReference>
<organism evidence="4 5">
    <name type="scientific">Enterococcus devriesei</name>
    <dbReference type="NCBI Taxonomy" id="319970"/>
    <lineage>
        <taxon>Bacteria</taxon>
        <taxon>Bacillati</taxon>
        <taxon>Bacillota</taxon>
        <taxon>Bacilli</taxon>
        <taxon>Lactobacillales</taxon>
        <taxon>Enterococcaceae</taxon>
        <taxon>Enterococcus</taxon>
    </lineage>
</organism>
<dbReference type="GO" id="GO:0042597">
    <property type="term" value="C:periplasmic space"/>
    <property type="evidence" value="ECO:0007669"/>
    <property type="project" value="InterPro"/>
</dbReference>
<keyword evidence="1" id="KW-0732">Signal</keyword>
<dbReference type="InterPro" id="IPR008929">
    <property type="entry name" value="Chondroitin_lyas"/>
</dbReference>
<evidence type="ECO:0000313" key="5">
    <source>
        <dbReference type="Proteomes" id="UP000183700"/>
    </source>
</evidence>
<accession>A0A1L8SX78</accession>
<dbReference type="OrthoDB" id="9772435at2"/>
<evidence type="ECO:0000259" key="3">
    <source>
        <dbReference type="Pfam" id="PF05426"/>
    </source>
</evidence>
<reference evidence="4 5" key="1">
    <citation type="submission" date="2014-12" db="EMBL/GenBank/DDBJ databases">
        <title>Draft genome sequences of 29 type strains of Enterococci.</title>
        <authorList>
            <person name="Zhong Z."/>
            <person name="Sun Z."/>
            <person name="Liu W."/>
            <person name="Zhang W."/>
            <person name="Zhang H."/>
        </authorList>
    </citation>
    <scope>NUCLEOTIDE SEQUENCE [LARGE SCALE GENOMIC DNA]</scope>
    <source>
        <strain evidence="4 5">DSM 22802</strain>
    </source>
</reference>